<feature type="signal peptide" evidence="1">
    <location>
        <begin position="1"/>
        <end position="17"/>
    </location>
</feature>
<comment type="caution">
    <text evidence="2">The sequence shown here is derived from an EMBL/GenBank/DDBJ whole genome shotgun (WGS) entry which is preliminary data.</text>
</comment>
<dbReference type="Proteomes" id="UP001501169">
    <property type="component" value="Unassembled WGS sequence"/>
</dbReference>
<protein>
    <recommendedName>
        <fullName evidence="4">Copper chaperone PCu(A)C</fullName>
    </recommendedName>
</protein>
<dbReference type="InterPro" id="IPR007410">
    <property type="entry name" value="LpqE-like"/>
</dbReference>
<name>A0ABN1DSV8_9GAMM</name>
<organism evidence="2 3">
    <name type="scientific">Rheinheimera aquimaris</name>
    <dbReference type="NCBI Taxonomy" id="412437"/>
    <lineage>
        <taxon>Bacteria</taxon>
        <taxon>Pseudomonadati</taxon>
        <taxon>Pseudomonadota</taxon>
        <taxon>Gammaproteobacteria</taxon>
        <taxon>Chromatiales</taxon>
        <taxon>Chromatiaceae</taxon>
        <taxon>Rheinheimera</taxon>
    </lineage>
</organism>
<dbReference type="EMBL" id="BAAAEO010000003">
    <property type="protein sequence ID" value="GAA0551340.1"/>
    <property type="molecule type" value="Genomic_DNA"/>
</dbReference>
<dbReference type="RefSeq" id="WP_226767272.1">
    <property type="nucleotide sequence ID" value="NZ_BAAAEO010000003.1"/>
</dbReference>
<dbReference type="Pfam" id="PF04314">
    <property type="entry name" value="PCuAC"/>
    <property type="match status" value="1"/>
</dbReference>
<proteinExistence type="predicted"/>
<dbReference type="Gene3D" id="2.60.40.1890">
    <property type="entry name" value="PCu(A)C copper chaperone"/>
    <property type="match status" value="1"/>
</dbReference>
<reference evidence="2 3" key="1">
    <citation type="journal article" date="2019" name="Int. J. Syst. Evol. Microbiol.">
        <title>The Global Catalogue of Microorganisms (GCM) 10K type strain sequencing project: providing services to taxonomists for standard genome sequencing and annotation.</title>
        <authorList>
            <consortium name="The Broad Institute Genomics Platform"/>
            <consortium name="The Broad Institute Genome Sequencing Center for Infectious Disease"/>
            <person name="Wu L."/>
            <person name="Ma J."/>
        </authorList>
    </citation>
    <scope>NUCLEOTIDE SEQUENCE [LARGE SCALE GENOMIC DNA]</scope>
    <source>
        <strain evidence="2 3">JCM 14331</strain>
    </source>
</reference>
<dbReference type="InterPro" id="IPR036182">
    <property type="entry name" value="PCuAC_sf"/>
</dbReference>
<dbReference type="SUPFAM" id="SSF110087">
    <property type="entry name" value="DR1885-like metal-binding protein"/>
    <property type="match status" value="1"/>
</dbReference>
<accession>A0ABN1DSV8</accession>
<gene>
    <name evidence="2" type="ORF">GCM10009098_18720</name>
</gene>
<dbReference type="InterPro" id="IPR058248">
    <property type="entry name" value="Lxx211020-like"/>
</dbReference>
<evidence type="ECO:0000313" key="3">
    <source>
        <dbReference type="Proteomes" id="UP001501169"/>
    </source>
</evidence>
<sequence>MKWFFTALLLLSAPLFSAPAVVTIDNGQIRLPMPGRAVSAGYFTLNNSSEQQMVLTAVSSDVFGRIELHQHSHKDGMMRMEQIEHIVIPAGGSVELAPGGLHLMLFEAPDTLQVGQSVELILHFADGQQLAASLPVVVMPKR</sequence>
<evidence type="ECO:0000313" key="2">
    <source>
        <dbReference type="EMBL" id="GAA0551340.1"/>
    </source>
</evidence>
<evidence type="ECO:0008006" key="4">
    <source>
        <dbReference type="Google" id="ProtNLM"/>
    </source>
</evidence>
<feature type="chain" id="PRO_5047119702" description="Copper chaperone PCu(A)C" evidence="1">
    <location>
        <begin position="18"/>
        <end position="142"/>
    </location>
</feature>
<dbReference type="PANTHER" id="PTHR36302:SF1">
    <property type="entry name" value="COPPER CHAPERONE PCU(A)C"/>
    <property type="match status" value="1"/>
</dbReference>
<dbReference type="PANTHER" id="PTHR36302">
    <property type="entry name" value="BLR7088 PROTEIN"/>
    <property type="match status" value="1"/>
</dbReference>
<keyword evidence="1" id="KW-0732">Signal</keyword>
<evidence type="ECO:0000256" key="1">
    <source>
        <dbReference type="SAM" id="SignalP"/>
    </source>
</evidence>
<keyword evidence="3" id="KW-1185">Reference proteome</keyword>